<dbReference type="Pfam" id="PF23218">
    <property type="entry name" value="PH_AIR9"/>
    <property type="match status" value="1"/>
</dbReference>
<dbReference type="PANTHER" id="PTHR31149">
    <property type="entry name" value="EXPRESSED PROTEIN"/>
    <property type="match status" value="1"/>
</dbReference>
<dbReference type="InterPro" id="IPR032675">
    <property type="entry name" value="LRR_dom_sf"/>
</dbReference>
<evidence type="ECO:0000256" key="3">
    <source>
        <dbReference type="SAM" id="MobiDB-lite"/>
    </source>
</evidence>
<reference evidence="6" key="1">
    <citation type="submission" date="2021-08" db="EMBL/GenBank/DDBJ databases">
        <title>WGS assembly of Ceratopteris richardii.</title>
        <authorList>
            <person name="Marchant D.B."/>
            <person name="Chen G."/>
            <person name="Jenkins J."/>
            <person name="Shu S."/>
            <person name="Leebens-Mack J."/>
            <person name="Grimwood J."/>
            <person name="Schmutz J."/>
            <person name="Soltis P."/>
            <person name="Soltis D."/>
            <person name="Chen Z.-H."/>
        </authorList>
    </citation>
    <scope>NUCLEOTIDE SEQUENCE</scope>
    <source>
        <strain evidence="6">Whitten #5841</strain>
        <tissue evidence="6">Leaf</tissue>
    </source>
</reference>
<evidence type="ECO:0000259" key="4">
    <source>
        <dbReference type="Pfam" id="PF23197"/>
    </source>
</evidence>
<proteinExistence type="predicted"/>
<evidence type="ECO:0000313" key="7">
    <source>
        <dbReference type="Proteomes" id="UP000825935"/>
    </source>
</evidence>
<keyword evidence="2" id="KW-0677">Repeat</keyword>
<dbReference type="Pfam" id="PF12799">
    <property type="entry name" value="LRR_4"/>
    <property type="match status" value="1"/>
</dbReference>
<feature type="compositionally biased region" description="Basic and acidic residues" evidence="3">
    <location>
        <begin position="40"/>
        <end position="64"/>
    </location>
</feature>
<evidence type="ECO:0000256" key="1">
    <source>
        <dbReference type="ARBA" id="ARBA00022614"/>
    </source>
</evidence>
<feature type="domain" description="AIR9-like A9" evidence="4">
    <location>
        <begin position="647"/>
        <end position="720"/>
    </location>
</feature>
<gene>
    <name evidence="6" type="ORF">KP509_22G071800</name>
</gene>
<dbReference type="Proteomes" id="UP000825935">
    <property type="component" value="Chromosome 22"/>
</dbReference>
<keyword evidence="1" id="KW-0433">Leucine-rich repeat</keyword>
<feature type="domain" description="AIR9-like A9" evidence="4">
    <location>
        <begin position="1332"/>
        <end position="1414"/>
    </location>
</feature>
<dbReference type="Gene3D" id="3.80.10.10">
    <property type="entry name" value="Ribonuclease Inhibitor"/>
    <property type="match status" value="2"/>
</dbReference>
<feature type="domain" description="AIR9-like A9" evidence="4">
    <location>
        <begin position="1439"/>
        <end position="1506"/>
    </location>
</feature>
<dbReference type="FunFam" id="3.80.10.10:FF:000328">
    <property type="entry name" value="187-kDa microtubule-associated protein AIR9"/>
    <property type="match status" value="1"/>
</dbReference>
<feature type="compositionally biased region" description="Polar residues" evidence="3">
    <location>
        <begin position="258"/>
        <end position="270"/>
    </location>
</feature>
<dbReference type="SUPFAM" id="SSF52075">
    <property type="entry name" value="Outer arm dynein light chain 1"/>
    <property type="match status" value="1"/>
</dbReference>
<feature type="domain" description="AIR9-like A9" evidence="4">
    <location>
        <begin position="840"/>
        <end position="926"/>
    </location>
</feature>
<dbReference type="PANTHER" id="PTHR31149:SF11">
    <property type="entry name" value="187-KDA MICROTUBULE-ASSOCIATED PROTEIN AIR9"/>
    <property type="match status" value="1"/>
</dbReference>
<feature type="compositionally biased region" description="Low complexity" evidence="3">
    <location>
        <begin position="94"/>
        <end position="104"/>
    </location>
</feature>
<feature type="region of interest" description="Disordered" evidence="3">
    <location>
        <begin position="76"/>
        <end position="164"/>
    </location>
</feature>
<dbReference type="InterPro" id="IPR001611">
    <property type="entry name" value="Leu-rich_rpt"/>
</dbReference>
<feature type="domain" description="AIR9-like A9" evidence="4">
    <location>
        <begin position="744"/>
        <end position="829"/>
    </location>
</feature>
<evidence type="ECO:0000313" key="6">
    <source>
        <dbReference type="EMBL" id="KAH7307674.1"/>
    </source>
</evidence>
<dbReference type="OrthoDB" id="1904536at2759"/>
<feature type="compositionally biased region" description="Polar residues" evidence="3">
    <location>
        <begin position="346"/>
        <end position="381"/>
    </location>
</feature>
<dbReference type="InterPro" id="IPR056284">
    <property type="entry name" value="AIR9-like_A9"/>
</dbReference>
<feature type="domain" description="AIR9 PH-like" evidence="5">
    <location>
        <begin position="1743"/>
        <end position="1841"/>
    </location>
</feature>
<protein>
    <recommendedName>
        <fullName evidence="8">187-kDa microtubule-associated protein AIR9</fullName>
    </recommendedName>
</protein>
<dbReference type="Pfam" id="PF23197">
    <property type="entry name" value="IG_AIR9"/>
    <property type="match status" value="10"/>
</dbReference>
<feature type="region of interest" description="Disordered" evidence="3">
    <location>
        <begin position="177"/>
        <end position="402"/>
    </location>
</feature>
<dbReference type="PROSITE" id="PS51450">
    <property type="entry name" value="LRR"/>
    <property type="match status" value="1"/>
</dbReference>
<name>A0A8T2S9M1_CERRI</name>
<sequence>MEHGFEQPCLDSEQAESHVSSGFENVGCFCEAEASAENGNGEHMHEEENFECEGDHEHSTGAEDSRACVSADAMFNDDDGESAVQSDDPSLGNRASPTRSNSSSQRRRSFGGTGSNKVITPPAIVRTAKPSISHKLGSAPANKHVTPCSLDPNHSHHHRSPPVPISVYRNFLKSSSPAALARRNQGDESLSPSSTSTPQKRRHSLGALASSLSSSIDTPPGRRGSVDGKGFDASKLIKSTSHRTETRRASISGPIVSKTLSELTVSSSHKVVSRGKSSLPSPKGSSSRPATPDSAKRGNPSTVSRAASKPASPRTPTGTLSSPRGRTSPSNGTTALPAGRKKVTPIFTQNTKNISTSLDSPGNKQSPTYTSSTIRRPSSPLSAERPASSGSRRKSLTSETRDPRFLALPTVDVKAGDDLRLDLRGHKIRSLDCNLVNLTPKMEFVYLRDNKLTNLAGIEILRRVKVLDLSFNEFKGPGFESLANCKALQQLYLAGNQITSLSGLPQFPNLEFLSVAQNKLKSLAMVQQPRLQVLAASKNKISTFKGFPHLPMLEHLRLEENPISEMEHVEAAAILLCGPTLKKFNDKDLPPDEQELARMYPAHTALCIRDGWEFCDVQESFESSMKFLNAQWADRIPPGYAIEQALIEQPSEEDPCSCHFTFTKQNPELDDTGMSFHYQWFIGGRTPSDFSPIEGATEEAYWPKHEDVGQCLKVECTPVIGATEYPPVFAVSFPVLPGSGYPKVMSLRVDGELKEGSTIHGHAEIAWCGGTPSKGIVSWLRRYENRSPVVIAGAEDLDYQLSVDDVGANLLLMYTPATQEGTKGEPHFATTGLVCAAPPSVSNVLISGDIEEGCIIKGSGMYFGGQEGSSRFEWLREDVESGEFKVVARGTLEYTLTQEDVGLRMMFVYTPVNLEGVHGDPASAISGKVIHAPPKVTQLTIVGDIREGNKVAISAIVSGGVESASRVQWFKTSIPDESLGDANLEAISTAKISKAFRIPLGAVGFYLAAKYTPVGSDGESGKSMLIFSDVPVEMLPPSLSFVSVTGDFVEGELLTASYGYVGGHEGSSQYSWFLHKNEIDPGTPLPESAGLLQYHIGLGAVGKLISFKCVPVRDDGVVGEAGTCFGHEIIRPGLPKLLSLKILGDPIEGENLMIERTYWGGIEGPSRIQWFRANQDGTQLEIRGATENTYTCQAEDLDGFLVVSYEPLRSDGARGQLVVSEPIGPVLASSPCCVSLTLLGEAIEGQTLAFVADYKGGEKGVCTHEWFRSDTDGSETFLSSEDSISLMLEDVGCRIKLVYTPVRKDGVTGVPQIVFSDTIIDADPVGLSLLIPECSQDIEVIPQSSYFGGIEGDSDFTWFRVNNTLQGFDLPSDAVILRNFKTYIPTLKDVGKYLALRWIPTRDDGKEGRPCYACSSTKVAAAPPSVSNVRIKEISPGTYIGEGIYYGGFEGKSQIRWYRQSDNGSRTLISGASAKSYTITNDDYTFALVFGYIPVREDGVSGEQVTSDPTDKILPEIPRIQKLVLTGKSVEGEILTALEVIPKSEKQEHVWDKYKKEVNYQWSRSTAPAIADMFEPLHAQHGCSYRARTEDIGHYIHCECIVTDLFDRTSVPATVVSAVIAPGMPKVTKLEIQGQGYHTNTYTLHGLYSGGKEGQSTIQWFRAMAGSPDLIPIAGEVGRTYDANVDDVGYRLVAVYTPIREDGVEGAPASSSTEPIAVDPEIAKEVKQKIELGVVKFEALRDRDRSPLKGSQQQGLGNLEKRVLDVNRKRVKVVKPGSKTSFPSTEIRGTYAPPFHMEVFRNDQHRFKIVVDSDNEVDLMVQNRHLRDVIVLVIRGLAQRFNSTPLNLLLKM</sequence>
<feature type="compositionally biased region" description="Low complexity" evidence="3">
    <location>
        <begin position="274"/>
        <end position="288"/>
    </location>
</feature>
<dbReference type="InterPro" id="IPR056287">
    <property type="entry name" value="PH_AIR9"/>
</dbReference>
<feature type="compositionally biased region" description="Low complexity" evidence="3">
    <location>
        <begin position="205"/>
        <end position="215"/>
    </location>
</feature>
<organism evidence="6 7">
    <name type="scientific">Ceratopteris richardii</name>
    <name type="common">Triangle waterfern</name>
    <dbReference type="NCBI Taxonomy" id="49495"/>
    <lineage>
        <taxon>Eukaryota</taxon>
        <taxon>Viridiplantae</taxon>
        <taxon>Streptophyta</taxon>
        <taxon>Embryophyta</taxon>
        <taxon>Tracheophyta</taxon>
        <taxon>Polypodiopsida</taxon>
        <taxon>Polypodiidae</taxon>
        <taxon>Polypodiales</taxon>
        <taxon>Pteridineae</taxon>
        <taxon>Pteridaceae</taxon>
        <taxon>Parkerioideae</taxon>
        <taxon>Ceratopteris</taxon>
    </lineage>
</organism>
<dbReference type="OMA" id="TIFRWIL"/>
<feature type="domain" description="AIR9-like A9" evidence="4">
    <location>
        <begin position="1626"/>
        <end position="1712"/>
    </location>
</feature>
<feature type="domain" description="AIR9-like A9" evidence="4">
    <location>
        <begin position="935"/>
        <end position="1027"/>
    </location>
</feature>
<feature type="domain" description="AIR9-like A9" evidence="4">
    <location>
        <begin position="1233"/>
        <end position="1315"/>
    </location>
</feature>
<dbReference type="EMBL" id="CM035427">
    <property type="protein sequence ID" value="KAH7307674.1"/>
    <property type="molecule type" value="Genomic_DNA"/>
</dbReference>
<comment type="caution">
    <text evidence="6">The sequence shown here is derived from an EMBL/GenBank/DDBJ whole genome shotgun (WGS) entry which is preliminary data.</text>
</comment>
<feature type="compositionally biased region" description="Polar residues" evidence="3">
    <location>
        <begin position="187"/>
        <end position="198"/>
    </location>
</feature>
<feature type="compositionally biased region" description="Polar residues" evidence="3">
    <location>
        <begin position="314"/>
        <end position="334"/>
    </location>
</feature>
<evidence type="ECO:0000259" key="5">
    <source>
        <dbReference type="Pfam" id="PF23218"/>
    </source>
</evidence>
<feature type="domain" description="AIR9-like A9" evidence="4">
    <location>
        <begin position="1039"/>
        <end position="1121"/>
    </location>
</feature>
<dbReference type="InterPro" id="IPR025875">
    <property type="entry name" value="Leu-rich_rpt_4"/>
</dbReference>
<keyword evidence="7" id="KW-1185">Reference proteome</keyword>
<evidence type="ECO:0000256" key="2">
    <source>
        <dbReference type="ARBA" id="ARBA00022737"/>
    </source>
</evidence>
<accession>A0A8T2S9M1</accession>
<feature type="region of interest" description="Disordered" evidence="3">
    <location>
        <begin position="39"/>
        <end position="64"/>
    </location>
</feature>
<dbReference type="Gene3D" id="2.60.40.2700">
    <property type="match status" value="3"/>
</dbReference>
<evidence type="ECO:0008006" key="8">
    <source>
        <dbReference type="Google" id="ProtNLM"/>
    </source>
</evidence>
<feature type="domain" description="AIR9-like A9" evidence="4">
    <location>
        <begin position="1138"/>
        <end position="1218"/>
    </location>
</feature>